<dbReference type="SUPFAM" id="SSF56112">
    <property type="entry name" value="Protein kinase-like (PK-like)"/>
    <property type="match status" value="1"/>
</dbReference>
<dbReference type="PANTHER" id="PTHR24416">
    <property type="entry name" value="TYROSINE-PROTEIN KINASE RECEPTOR"/>
    <property type="match status" value="1"/>
</dbReference>
<dbReference type="InterPro" id="IPR050122">
    <property type="entry name" value="RTK"/>
</dbReference>
<evidence type="ECO:0000259" key="1">
    <source>
        <dbReference type="PROSITE" id="PS50011"/>
    </source>
</evidence>
<dbReference type="Proteomes" id="UP000053660">
    <property type="component" value="Unassembled WGS sequence"/>
</dbReference>
<organism evidence="2 3">
    <name type="scientific">Oesophagostomum dentatum</name>
    <name type="common">Nodular worm</name>
    <dbReference type="NCBI Taxonomy" id="61180"/>
    <lineage>
        <taxon>Eukaryota</taxon>
        <taxon>Metazoa</taxon>
        <taxon>Ecdysozoa</taxon>
        <taxon>Nematoda</taxon>
        <taxon>Chromadorea</taxon>
        <taxon>Rhabditida</taxon>
        <taxon>Rhabditina</taxon>
        <taxon>Rhabditomorpha</taxon>
        <taxon>Strongyloidea</taxon>
        <taxon>Strongylidae</taxon>
        <taxon>Oesophagostomum</taxon>
    </lineage>
</organism>
<name>A0A0B1TQ15_OESDE</name>
<dbReference type="InterPro" id="IPR000719">
    <property type="entry name" value="Prot_kinase_dom"/>
</dbReference>
<dbReference type="GO" id="GO:0007399">
    <property type="term" value="P:nervous system development"/>
    <property type="evidence" value="ECO:0007669"/>
    <property type="project" value="TreeGrafter"/>
</dbReference>
<dbReference type="GO" id="GO:0005524">
    <property type="term" value="F:ATP binding"/>
    <property type="evidence" value="ECO:0007669"/>
    <property type="project" value="InterPro"/>
</dbReference>
<proteinExistence type="predicted"/>
<dbReference type="InterPro" id="IPR011009">
    <property type="entry name" value="Kinase-like_dom_sf"/>
</dbReference>
<gene>
    <name evidence="2" type="ORF">OESDEN_00653</name>
</gene>
<keyword evidence="3" id="KW-1185">Reference proteome</keyword>
<dbReference type="OrthoDB" id="546826at2759"/>
<dbReference type="GO" id="GO:0007169">
    <property type="term" value="P:cell surface receptor protein tyrosine kinase signaling pathway"/>
    <property type="evidence" value="ECO:0007669"/>
    <property type="project" value="TreeGrafter"/>
</dbReference>
<dbReference type="GO" id="GO:0004714">
    <property type="term" value="F:transmembrane receptor protein tyrosine kinase activity"/>
    <property type="evidence" value="ECO:0007669"/>
    <property type="project" value="TreeGrafter"/>
</dbReference>
<dbReference type="GO" id="GO:0005886">
    <property type="term" value="C:plasma membrane"/>
    <property type="evidence" value="ECO:0007669"/>
    <property type="project" value="TreeGrafter"/>
</dbReference>
<sequence length="175" mass="20625">MFHLTQHLQLDAELNIKIGDFGLCRRVSDEYQVYLPTTHRELPFAWMAPEAIDSEKFTFKNDVWAYGIVMWELITRGLNPYGNMTGNQVLRFLQSGQRLQAPPYTPEQLYNQIILPCWDEDPERRPSFSQLLQELDNLVVSLQRNNLQQLSSRYEKLSPRNVPSIRSQDIFNRYC</sequence>
<feature type="domain" description="Protein kinase" evidence="1">
    <location>
        <begin position="1"/>
        <end position="139"/>
    </location>
</feature>
<dbReference type="EMBL" id="KN549224">
    <property type="protein sequence ID" value="KHJ99364.1"/>
    <property type="molecule type" value="Genomic_DNA"/>
</dbReference>
<dbReference type="AlphaFoldDB" id="A0A0B1TQ15"/>
<dbReference type="Gene3D" id="1.10.510.10">
    <property type="entry name" value="Transferase(Phosphotransferase) domain 1"/>
    <property type="match status" value="1"/>
</dbReference>
<dbReference type="PANTHER" id="PTHR24416:SF564">
    <property type="entry name" value="MACROPHAGE-STIMULATING PROTEIN RECEPTOR"/>
    <property type="match status" value="1"/>
</dbReference>
<dbReference type="InterPro" id="IPR001245">
    <property type="entry name" value="Ser-Thr/Tyr_kinase_cat_dom"/>
</dbReference>
<dbReference type="GO" id="GO:0043235">
    <property type="term" value="C:receptor complex"/>
    <property type="evidence" value="ECO:0007669"/>
    <property type="project" value="TreeGrafter"/>
</dbReference>
<dbReference type="Pfam" id="PF07714">
    <property type="entry name" value="PK_Tyr_Ser-Thr"/>
    <property type="match status" value="1"/>
</dbReference>
<dbReference type="GO" id="GO:0016477">
    <property type="term" value="P:cell migration"/>
    <property type="evidence" value="ECO:0007669"/>
    <property type="project" value="TreeGrafter"/>
</dbReference>
<dbReference type="PRINTS" id="PR00109">
    <property type="entry name" value="TYRKINASE"/>
</dbReference>
<evidence type="ECO:0000313" key="3">
    <source>
        <dbReference type="Proteomes" id="UP000053660"/>
    </source>
</evidence>
<protein>
    <recommendedName>
        <fullName evidence="1">Protein kinase domain-containing protein</fullName>
    </recommendedName>
</protein>
<dbReference type="SMART" id="SM00219">
    <property type="entry name" value="TyrKc"/>
    <property type="match status" value="1"/>
</dbReference>
<dbReference type="InterPro" id="IPR020635">
    <property type="entry name" value="Tyr_kinase_cat_dom"/>
</dbReference>
<reference evidence="2 3" key="1">
    <citation type="submission" date="2014-03" db="EMBL/GenBank/DDBJ databases">
        <title>Draft genome of the hookworm Oesophagostomum dentatum.</title>
        <authorList>
            <person name="Mitreva M."/>
        </authorList>
    </citation>
    <scope>NUCLEOTIDE SEQUENCE [LARGE SCALE GENOMIC DNA]</scope>
    <source>
        <strain evidence="2 3">OD-Hann</strain>
    </source>
</reference>
<dbReference type="PROSITE" id="PS50011">
    <property type="entry name" value="PROTEIN_KINASE_DOM"/>
    <property type="match status" value="1"/>
</dbReference>
<evidence type="ECO:0000313" key="2">
    <source>
        <dbReference type="EMBL" id="KHJ99364.1"/>
    </source>
</evidence>
<accession>A0A0B1TQ15</accession>